<dbReference type="AlphaFoldDB" id="A0A6J1CKG1"/>
<dbReference type="InterPro" id="IPR023213">
    <property type="entry name" value="CAT-like_dom_sf"/>
</dbReference>
<comment type="similarity">
    <text evidence="1">Belongs to the plant acyltransferase family.</text>
</comment>
<dbReference type="Pfam" id="PF02458">
    <property type="entry name" value="Transferase"/>
    <property type="match status" value="1"/>
</dbReference>
<evidence type="ECO:0000256" key="1">
    <source>
        <dbReference type="ARBA" id="ARBA00009861"/>
    </source>
</evidence>
<dbReference type="GeneID" id="111012427"/>
<gene>
    <name evidence="3" type="primary">LOC111012427</name>
</gene>
<sequence length="310" mass="34718">MLQVTVFECGGFTLGASIHHSVCDRLGATQFFNAMAELARGASAVSIEPVWDRASLLGPRKPPRIEAPIEEFLSLEQGNLPYSHSIGPVVRECFPVTDDRLERFKRMLFEQSGSRFTTFEALGAYIWRAKVNASEIGGRERVKFVYSTNIRKTLKPPLPVGYWGNGCVPIYIELTAEELREQPVWETAKQIQRSKMNITEEYVRSFIDFQELHYGDGITAGKEVSAFTDWRHLGHSTVDFGWGGPITVLPLSRSLLGSVEPCFFLPHSSANSSEAEAPAGFKVSIALRKTAMPAFREEMKKFVDDDFDGR</sequence>
<proteinExistence type="inferred from homology"/>
<protein>
    <submittedName>
        <fullName evidence="3">Spermidine coumaroyl-CoA acyltransferase</fullName>
    </submittedName>
</protein>
<dbReference type="GO" id="GO:0016746">
    <property type="term" value="F:acyltransferase activity"/>
    <property type="evidence" value="ECO:0007669"/>
    <property type="project" value="UniProtKB-KW"/>
</dbReference>
<name>A0A6J1CKG1_MOMCH</name>
<evidence type="ECO:0000313" key="2">
    <source>
        <dbReference type="Proteomes" id="UP000504603"/>
    </source>
</evidence>
<dbReference type="Proteomes" id="UP000504603">
    <property type="component" value="Unplaced"/>
</dbReference>
<evidence type="ECO:0000313" key="3">
    <source>
        <dbReference type="RefSeq" id="XP_022142265.1"/>
    </source>
</evidence>
<dbReference type="InterPro" id="IPR050898">
    <property type="entry name" value="Plant_acyltransferase"/>
</dbReference>
<dbReference type="Gene3D" id="3.30.559.10">
    <property type="entry name" value="Chloramphenicol acetyltransferase-like domain"/>
    <property type="match status" value="2"/>
</dbReference>
<dbReference type="KEGG" id="mcha:111012427"/>
<organism evidence="2 3">
    <name type="scientific">Momordica charantia</name>
    <name type="common">Bitter gourd</name>
    <name type="synonym">Balsam pear</name>
    <dbReference type="NCBI Taxonomy" id="3673"/>
    <lineage>
        <taxon>Eukaryota</taxon>
        <taxon>Viridiplantae</taxon>
        <taxon>Streptophyta</taxon>
        <taxon>Embryophyta</taxon>
        <taxon>Tracheophyta</taxon>
        <taxon>Spermatophyta</taxon>
        <taxon>Magnoliopsida</taxon>
        <taxon>eudicotyledons</taxon>
        <taxon>Gunneridae</taxon>
        <taxon>Pentapetalae</taxon>
        <taxon>rosids</taxon>
        <taxon>fabids</taxon>
        <taxon>Cucurbitales</taxon>
        <taxon>Cucurbitaceae</taxon>
        <taxon>Momordiceae</taxon>
        <taxon>Momordica</taxon>
    </lineage>
</organism>
<keyword evidence="2" id="KW-1185">Reference proteome</keyword>
<dbReference type="RefSeq" id="XP_022142265.1">
    <property type="nucleotide sequence ID" value="XM_022286573.1"/>
</dbReference>
<dbReference type="PANTHER" id="PTHR31147:SF33">
    <property type="entry name" value="N-HYDROXYCINNAMOYL_BENZOYLTRANSFERASE, PUTATIVE-RELATED"/>
    <property type="match status" value="1"/>
</dbReference>
<dbReference type="PANTHER" id="PTHR31147">
    <property type="entry name" value="ACYL TRANSFERASE 4"/>
    <property type="match status" value="1"/>
</dbReference>
<reference evidence="3" key="1">
    <citation type="submission" date="2025-08" db="UniProtKB">
        <authorList>
            <consortium name="RefSeq"/>
        </authorList>
    </citation>
    <scope>IDENTIFICATION</scope>
</reference>
<accession>A0A6J1CKG1</accession>
<dbReference type="OrthoDB" id="671439at2759"/>
<keyword evidence="3" id="KW-0012">Acyltransferase</keyword>
<keyword evidence="3" id="KW-0808">Transferase</keyword>